<feature type="binding site" evidence="2">
    <location>
        <position position="115"/>
    </location>
    <ligand>
        <name>Mn(2+)</name>
        <dbReference type="ChEBI" id="CHEBI:29035"/>
        <label>2</label>
    </ligand>
</feature>
<feature type="binding site" evidence="2">
    <location>
        <position position="343"/>
    </location>
    <ligand>
        <name>Mn(2+)</name>
        <dbReference type="ChEBI" id="CHEBI:29035"/>
        <label>2</label>
    </ligand>
</feature>
<feature type="binding site" evidence="2">
    <location>
        <position position="142"/>
    </location>
    <ligand>
        <name>Mn(2+)</name>
        <dbReference type="ChEBI" id="CHEBI:29035"/>
        <label>2</label>
    </ligand>
</feature>
<reference evidence="4 5" key="1">
    <citation type="submission" date="2018-06" db="EMBL/GenBank/DDBJ databases">
        <authorList>
            <consortium name="Pathogen Informatics"/>
            <person name="Doyle S."/>
        </authorList>
    </citation>
    <scope>NUCLEOTIDE SEQUENCE [LARGE SCALE GENOMIC DNA]</scope>
    <source>
        <strain evidence="4 5">NCTC7915</strain>
    </source>
</reference>
<dbReference type="EMBL" id="UFYA01000001">
    <property type="protein sequence ID" value="STD12473.1"/>
    <property type="molecule type" value="Genomic_DNA"/>
</dbReference>
<dbReference type="Gene3D" id="3.30.70.360">
    <property type="match status" value="1"/>
</dbReference>
<keyword evidence="1 4" id="KW-0378">Hydrolase</keyword>
<evidence type="ECO:0000256" key="1">
    <source>
        <dbReference type="ARBA" id="ARBA00022801"/>
    </source>
</evidence>
<feature type="binding site" evidence="2">
    <location>
        <position position="81"/>
    </location>
    <ligand>
        <name>Mn(2+)</name>
        <dbReference type="ChEBI" id="CHEBI:29035"/>
        <label>2</label>
    </ligand>
</feature>
<dbReference type="AlphaFoldDB" id="A0AA46BPD2"/>
<dbReference type="NCBIfam" id="TIGR01891">
    <property type="entry name" value="amidohydrolases"/>
    <property type="match status" value="1"/>
</dbReference>
<dbReference type="GO" id="GO:0019877">
    <property type="term" value="P:diaminopimelate biosynthetic process"/>
    <property type="evidence" value="ECO:0007669"/>
    <property type="project" value="UniProtKB-ARBA"/>
</dbReference>
<accession>A0AA46BPD2</accession>
<dbReference type="GO" id="GO:0050118">
    <property type="term" value="F:N-acetyldiaminopimelate deacetylase activity"/>
    <property type="evidence" value="ECO:0007669"/>
    <property type="project" value="UniProtKB-ARBA"/>
</dbReference>
<dbReference type="SUPFAM" id="SSF55031">
    <property type="entry name" value="Bacterial exopeptidase dimerisation domain"/>
    <property type="match status" value="1"/>
</dbReference>
<sequence>MQETATLAQITGQLEEFGYTTHQIGGGVVEVLANGEGPTVLFRADFDALPVKEETGLPYASTATTKDRDGNEQFVMHACGHDFHVAAHLGAAKILAHHRDAWSGTYLALFQPGEETGEGAVSMMEAGLTDTVPTPDVALGQHVVPLPASHIQIAAVPVLSTAAMMKIVVHGKGSHGSMPHFSVDPIVLASAIITRIQSVVAREIDPSDFGVITVGAIHSGTKANVIPSEATMLLNFRAYSSETLNTLIDAVKRIVHAECTAARCPREPEFFLSDVIPPTENDTTVTEALTSAFTEHFGAERVSPMTPATGSEDFSTIPQAFGTPYCYWFWGGFDADSEPHPNHSSRFAPALQPTLSTGTEAALTALLTFLKSN</sequence>
<comment type="caution">
    <text evidence="4">The sequence shown here is derived from an EMBL/GenBank/DDBJ whole genome shotgun (WGS) entry which is preliminary data.</text>
</comment>
<dbReference type="InterPro" id="IPR002933">
    <property type="entry name" value="Peptidase_M20"/>
</dbReference>
<dbReference type="Pfam" id="PF07687">
    <property type="entry name" value="M20_dimer"/>
    <property type="match status" value="1"/>
</dbReference>
<comment type="cofactor">
    <cofactor evidence="2">
        <name>Mn(2+)</name>
        <dbReference type="ChEBI" id="CHEBI:29035"/>
    </cofactor>
    <text evidence="2">The Mn(2+) ion enhances activity.</text>
</comment>
<keyword evidence="2" id="KW-0464">Manganese</keyword>
<proteinExistence type="predicted"/>
<feature type="binding site" evidence="2">
    <location>
        <position position="79"/>
    </location>
    <ligand>
        <name>Mn(2+)</name>
        <dbReference type="ChEBI" id="CHEBI:29035"/>
        <label>2</label>
    </ligand>
</feature>
<organism evidence="4 5">
    <name type="scientific">Dermatophilus congolensis</name>
    <dbReference type="NCBI Taxonomy" id="1863"/>
    <lineage>
        <taxon>Bacteria</taxon>
        <taxon>Bacillati</taxon>
        <taxon>Actinomycetota</taxon>
        <taxon>Actinomycetes</taxon>
        <taxon>Micrococcales</taxon>
        <taxon>Dermatophilaceae</taxon>
        <taxon>Dermatophilus</taxon>
    </lineage>
</organism>
<evidence type="ECO:0000313" key="5">
    <source>
        <dbReference type="Proteomes" id="UP000254118"/>
    </source>
</evidence>
<dbReference type="PANTHER" id="PTHR11014">
    <property type="entry name" value="PEPTIDASE M20 FAMILY MEMBER"/>
    <property type="match status" value="1"/>
</dbReference>
<dbReference type="FunFam" id="3.30.70.360:FF:000001">
    <property type="entry name" value="N-acetyldiaminopimelate deacetylase"/>
    <property type="match status" value="1"/>
</dbReference>
<evidence type="ECO:0000256" key="2">
    <source>
        <dbReference type="PIRSR" id="PIRSR005962-1"/>
    </source>
</evidence>
<dbReference type="SUPFAM" id="SSF53187">
    <property type="entry name" value="Zn-dependent exopeptidases"/>
    <property type="match status" value="1"/>
</dbReference>
<evidence type="ECO:0000259" key="3">
    <source>
        <dbReference type="Pfam" id="PF07687"/>
    </source>
</evidence>
<dbReference type="Gene3D" id="3.40.630.10">
    <property type="entry name" value="Zn peptidases"/>
    <property type="match status" value="1"/>
</dbReference>
<dbReference type="GO" id="GO:0046872">
    <property type="term" value="F:metal ion binding"/>
    <property type="evidence" value="ECO:0007669"/>
    <property type="project" value="UniProtKB-KW"/>
</dbReference>
<keyword evidence="2" id="KW-0479">Metal-binding</keyword>
<name>A0AA46BPD2_9MICO</name>
<dbReference type="Pfam" id="PF01546">
    <property type="entry name" value="Peptidase_M20"/>
    <property type="match status" value="1"/>
</dbReference>
<dbReference type="InterPro" id="IPR017439">
    <property type="entry name" value="Amidohydrolase"/>
</dbReference>
<dbReference type="RefSeq" id="WP_371667327.1">
    <property type="nucleotide sequence ID" value="NZ_UFYA01000001.1"/>
</dbReference>
<dbReference type="EC" id="3.-.-.-" evidence="4"/>
<dbReference type="PIRSF" id="PIRSF005962">
    <property type="entry name" value="Pept_M20D_amidohydro"/>
    <property type="match status" value="1"/>
</dbReference>
<evidence type="ECO:0000313" key="4">
    <source>
        <dbReference type="EMBL" id="STD12473.1"/>
    </source>
</evidence>
<protein>
    <submittedName>
        <fullName evidence="4">Uncharacterized hydrolase YxeP</fullName>
        <ecNumber evidence="4">3.-.-.-</ecNumber>
    </submittedName>
</protein>
<dbReference type="InterPro" id="IPR011650">
    <property type="entry name" value="Peptidase_M20_dimer"/>
</dbReference>
<feature type="domain" description="Peptidase M20 dimerisation" evidence="3">
    <location>
        <begin position="162"/>
        <end position="258"/>
    </location>
</feature>
<gene>
    <name evidence="4" type="primary">yxeP_3</name>
    <name evidence="4" type="ORF">NCTC7915_01784</name>
</gene>
<dbReference type="Proteomes" id="UP000254118">
    <property type="component" value="Unassembled WGS sequence"/>
</dbReference>
<dbReference type="InterPro" id="IPR036264">
    <property type="entry name" value="Bact_exopeptidase_dim_dom"/>
</dbReference>
<dbReference type="PANTHER" id="PTHR11014:SF63">
    <property type="entry name" value="METALLOPEPTIDASE, PUTATIVE (AFU_ORTHOLOGUE AFUA_6G09600)-RELATED"/>
    <property type="match status" value="1"/>
</dbReference>